<comment type="caution">
    <text evidence="14">The sequence shown here is derived from an EMBL/GenBank/DDBJ whole genome shotgun (WGS) entry which is preliminary data.</text>
</comment>
<keyword evidence="8" id="KW-1133">Transmembrane helix</keyword>
<dbReference type="GO" id="GO:0030311">
    <property type="term" value="P:poly-N-acetyllactosamine biosynthetic process"/>
    <property type="evidence" value="ECO:0007669"/>
    <property type="project" value="TreeGrafter"/>
</dbReference>
<accession>A0A8T3CXZ8</accession>
<dbReference type="GO" id="GO:0008532">
    <property type="term" value="F:N-acetyllactosaminide beta-1,3-N-acetylglucosaminyltransferase activity"/>
    <property type="evidence" value="ECO:0007669"/>
    <property type="project" value="TreeGrafter"/>
</dbReference>
<dbReference type="AlphaFoldDB" id="A0A8T3CXZ8"/>
<dbReference type="Pfam" id="PF01762">
    <property type="entry name" value="Galactosyl_T"/>
    <property type="match status" value="1"/>
</dbReference>
<sequence>MMGQTLSNMPGRQPVCVRVCACMRVRARMCVCLVAVLVLAWLLIYGSLLGQDSPTRLHQAFLLSQHVRSYPVLHRPRACPPPAALLLAVKSLPSHMEQRAAVRGTWGQERRIGGRDVRRVFLLGQMGDEDAAVDAESHRYGDILQWDFRDSFFNVTLKEVLFWRWFQEECSASYVLKADDDVFVDVGGVLVLIGHHRPGPSHPLYLGRAFVDTYPVRLWWNKYYVPASLYPAKPYPPYMGGGGYLVSQETIRKLLVASASMPMFPIDGVYVGMCAQAANVSATHHPAFMPFEFSPSLPPCTYLGLLVIHRLEPGQIHQLWSFYTSQAHTCPPVTPAPTL</sequence>
<evidence type="ECO:0000256" key="4">
    <source>
        <dbReference type="ARBA" id="ARBA00022676"/>
    </source>
</evidence>
<keyword evidence="4 13" id="KW-0328">Glycosyltransferase</keyword>
<evidence type="ECO:0000256" key="9">
    <source>
        <dbReference type="ARBA" id="ARBA00023034"/>
    </source>
</evidence>
<keyword evidence="11" id="KW-0472">Membrane</keyword>
<keyword evidence="10" id="KW-0443">Lipid metabolism</keyword>
<proteinExistence type="inferred from homology"/>
<dbReference type="GO" id="GO:0006629">
    <property type="term" value="P:lipid metabolic process"/>
    <property type="evidence" value="ECO:0007669"/>
    <property type="project" value="UniProtKB-KW"/>
</dbReference>
<dbReference type="EC" id="2.4.1.-" evidence="13"/>
<comment type="pathway">
    <text evidence="2">Protein modification; protein glycosylation.</text>
</comment>
<evidence type="ECO:0000313" key="14">
    <source>
        <dbReference type="EMBL" id="KAI1888620.1"/>
    </source>
</evidence>
<gene>
    <name evidence="14" type="ORF">AGOR_G00187030</name>
</gene>
<evidence type="ECO:0000256" key="5">
    <source>
        <dbReference type="ARBA" id="ARBA00022679"/>
    </source>
</evidence>
<dbReference type="InterPro" id="IPR002659">
    <property type="entry name" value="Glyco_trans_31"/>
</dbReference>
<dbReference type="FunFam" id="3.90.550.50:FF:000001">
    <property type="entry name" value="Hexosyltransferase"/>
    <property type="match status" value="1"/>
</dbReference>
<dbReference type="Proteomes" id="UP000829720">
    <property type="component" value="Unassembled WGS sequence"/>
</dbReference>
<dbReference type="GO" id="GO:0006493">
    <property type="term" value="P:protein O-linked glycosylation"/>
    <property type="evidence" value="ECO:0007669"/>
    <property type="project" value="TreeGrafter"/>
</dbReference>
<dbReference type="EMBL" id="JAERUA010000017">
    <property type="protein sequence ID" value="KAI1888620.1"/>
    <property type="molecule type" value="Genomic_DNA"/>
</dbReference>
<evidence type="ECO:0000256" key="7">
    <source>
        <dbReference type="ARBA" id="ARBA00022968"/>
    </source>
</evidence>
<protein>
    <recommendedName>
        <fullName evidence="13">Hexosyltransferase</fullName>
        <ecNumber evidence="13">2.4.1.-</ecNumber>
    </recommendedName>
</protein>
<dbReference type="OrthoDB" id="2139606at2759"/>
<evidence type="ECO:0000256" key="2">
    <source>
        <dbReference type="ARBA" id="ARBA00004922"/>
    </source>
</evidence>
<keyword evidence="5" id="KW-0808">Transferase</keyword>
<keyword evidence="15" id="KW-1185">Reference proteome</keyword>
<evidence type="ECO:0000256" key="3">
    <source>
        <dbReference type="ARBA" id="ARBA00008661"/>
    </source>
</evidence>
<keyword evidence="9 13" id="KW-0333">Golgi apparatus</keyword>
<evidence type="ECO:0000256" key="1">
    <source>
        <dbReference type="ARBA" id="ARBA00004323"/>
    </source>
</evidence>
<keyword evidence="6" id="KW-0812">Transmembrane</keyword>
<evidence type="ECO:0000256" key="6">
    <source>
        <dbReference type="ARBA" id="ARBA00022692"/>
    </source>
</evidence>
<dbReference type="PANTHER" id="PTHR11214:SF368">
    <property type="entry name" value="N-ACETYLLACTOSAMINIDE BETA-1,3-N-ACETYLGLUCOSAMINYLTRANSFERASE 4"/>
    <property type="match status" value="1"/>
</dbReference>
<dbReference type="PANTHER" id="PTHR11214">
    <property type="entry name" value="BETA-1,3-N-ACETYLGLUCOSAMINYLTRANSFERASE"/>
    <property type="match status" value="1"/>
</dbReference>
<reference evidence="14" key="1">
    <citation type="submission" date="2021-01" db="EMBL/GenBank/DDBJ databases">
        <authorList>
            <person name="Zahm M."/>
            <person name="Roques C."/>
            <person name="Cabau C."/>
            <person name="Klopp C."/>
            <person name="Donnadieu C."/>
            <person name="Jouanno E."/>
            <person name="Lampietro C."/>
            <person name="Louis A."/>
            <person name="Herpin A."/>
            <person name="Echchiki A."/>
            <person name="Berthelot C."/>
            <person name="Parey E."/>
            <person name="Roest-Crollius H."/>
            <person name="Braasch I."/>
            <person name="Postlethwait J."/>
            <person name="Bobe J."/>
            <person name="Montfort J."/>
            <person name="Bouchez O."/>
            <person name="Begum T."/>
            <person name="Mejri S."/>
            <person name="Adams A."/>
            <person name="Chen W.-J."/>
            <person name="Guiguen Y."/>
        </authorList>
    </citation>
    <scope>NUCLEOTIDE SEQUENCE</scope>
    <source>
        <tissue evidence="14">Blood</tissue>
    </source>
</reference>
<dbReference type="GO" id="GO:0000139">
    <property type="term" value="C:Golgi membrane"/>
    <property type="evidence" value="ECO:0007669"/>
    <property type="project" value="UniProtKB-SubCell"/>
</dbReference>
<evidence type="ECO:0000256" key="11">
    <source>
        <dbReference type="ARBA" id="ARBA00023136"/>
    </source>
</evidence>
<evidence type="ECO:0000313" key="15">
    <source>
        <dbReference type="Proteomes" id="UP000829720"/>
    </source>
</evidence>
<comment type="subcellular location">
    <subcellularLocation>
        <location evidence="1 13">Golgi apparatus membrane</location>
        <topology evidence="1 13">Single-pass type II membrane protein</topology>
    </subcellularLocation>
</comment>
<organism evidence="14 15">
    <name type="scientific">Albula goreensis</name>
    <dbReference type="NCBI Taxonomy" id="1534307"/>
    <lineage>
        <taxon>Eukaryota</taxon>
        <taxon>Metazoa</taxon>
        <taxon>Chordata</taxon>
        <taxon>Craniata</taxon>
        <taxon>Vertebrata</taxon>
        <taxon>Euteleostomi</taxon>
        <taxon>Actinopterygii</taxon>
        <taxon>Neopterygii</taxon>
        <taxon>Teleostei</taxon>
        <taxon>Albuliformes</taxon>
        <taxon>Albulidae</taxon>
        <taxon>Albula</taxon>
    </lineage>
</organism>
<evidence type="ECO:0000256" key="12">
    <source>
        <dbReference type="ARBA" id="ARBA00023180"/>
    </source>
</evidence>
<keyword evidence="7" id="KW-0735">Signal-anchor</keyword>
<evidence type="ECO:0000256" key="13">
    <source>
        <dbReference type="RuleBase" id="RU363063"/>
    </source>
</evidence>
<name>A0A8T3CXZ8_9TELE</name>
<keyword evidence="12" id="KW-0325">Glycoprotein</keyword>
<comment type="similarity">
    <text evidence="3 13">Belongs to the glycosyltransferase 31 family.</text>
</comment>
<evidence type="ECO:0000256" key="10">
    <source>
        <dbReference type="ARBA" id="ARBA00023098"/>
    </source>
</evidence>
<dbReference type="Gene3D" id="3.90.550.50">
    <property type="match status" value="1"/>
</dbReference>
<evidence type="ECO:0000256" key="8">
    <source>
        <dbReference type="ARBA" id="ARBA00022989"/>
    </source>
</evidence>